<keyword evidence="3" id="KW-1185">Reference proteome</keyword>
<feature type="region of interest" description="Disordered" evidence="1">
    <location>
        <begin position="31"/>
        <end position="64"/>
    </location>
</feature>
<gene>
    <name evidence="2" type="ORF">A4A49_65073</name>
</gene>
<dbReference type="AlphaFoldDB" id="A0A1J6KC91"/>
<proteinExistence type="predicted"/>
<dbReference type="Proteomes" id="UP000187609">
    <property type="component" value="Unassembled WGS sequence"/>
</dbReference>
<organism evidence="2 3">
    <name type="scientific">Nicotiana attenuata</name>
    <name type="common">Coyote tobacco</name>
    <dbReference type="NCBI Taxonomy" id="49451"/>
    <lineage>
        <taxon>Eukaryota</taxon>
        <taxon>Viridiplantae</taxon>
        <taxon>Streptophyta</taxon>
        <taxon>Embryophyta</taxon>
        <taxon>Tracheophyta</taxon>
        <taxon>Spermatophyta</taxon>
        <taxon>Magnoliopsida</taxon>
        <taxon>eudicotyledons</taxon>
        <taxon>Gunneridae</taxon>
        <taxon>Pentapetalae</taxon>
        <taxon>asterids</taxon>
        <taxon>lamiids</taxon>
        <taxon>Solanales</taxon>
        <taxon>Solanaceae</taxon>
        <taxon>Nicotianoideae</taxon>
        <taxon>Nicotianeae</taxon>
        <taxon>Nicotiana</taxon>
    </lineage>
</organism>
<dbReference type="PANTHER" id="PTHR46398">
    <property type="entry name" value="ALPHA/BETA-HYDROLASES SUPERFAMILY PROTEIN"/>
    <property type="match status" value="1"/>
</dbReference>
<feature type="compositionally biased region" description="Low complexity" evidence="1">
    <location>
        <begin position="49"/>
        <end position="58"/>
    </location>
</feature>
<dbReference type="EMBL" id="MJEQ01003601">
    <property type="protein sequence ID" value="OIT22584.1"/>
    <property type="molecule type" value="Genomic_DNA"/>
</dbReference>
<sequence>QQTLTIEHGEEHKAALQRAVTLAVPHTFLPSQYGTFDGKEDEQSDKSVGDSSTGSSTKSKNKDNWEELIERLFKDESGHMILKKPQ</sequence>
<accession>A0A1J6KC91</accession>
<evidence type="ECO:0000313" key="3">
    <source>
        <dbReference type="Proteomes" id="UP000187609"/>
    </source>
</evidence>
<name>A0A1J6KC91_NICAT</name>
<feature type="non-terminal residue" evidence="2">
    <location>
        <position position="1"/>
    </location>
</feature>
<dbReference type="Gramene" id="OIT22584">
    <property type="protein sequence ID" value="OIT22584"/>
    <property type="gene ID" value="A4A49_65073"/>
</dbReference>
<protein>
    <submittedName>
        <fullName evidence="2">Uncharacterized protein</fullName>
    </submittedName>
</protein>
<dbReference type="SMR" id="A0A1J6KC91"/>
<evidence type="ECO:0000256" key="1">
    <source>
        <dbReference type="SAM" id="MobiDB-lite"/>
    </source>
</evidence>
<dbReference type="PANTHER" id="PTHR46398:SF4">
    <property type="entry name" value="ALPHA_BETA-HYDROLASES SUPERFAMILY PROTEIN"/>
    <property type="match status" value="1"/>
</dbReference>
<comment type="caution">
    <text evidence="2">The sequence shown here is derived from an EMBL/GenBank/DDBJ whole genome shotgun (WGS) entry which is preliminary data.</text>
</comment>
<dbReference type="STRING" id="49451.A0A1J6KC91"/>
<evidence type="ECO:0000313" key="2">
    <source>
        <dbReference type="EMBL" id="OIT22584.1"/>
    </source>
</evidence>
<reference evidence="2" key="1">
    <citation type="submission" date="2016-11" db="EMBL/GenBank/DDBJ databases">
        <title>The genome of Nicotiana attenuata.</title>
        <authorList>
            <person name="Xu S."/>
            <person name="Brockmoeller T."/>
            <person name="Gaquerel E."/>
            <person name="Navarro A."/>
            <person name="Kuhl H."/>
            <person name="Gase K."/>
            <person name="Ling Z."/>
            <person name="Zhou W."/>
            <person name="Kreitzer C."/>
            <person name="Stanke M."/>
            <person name="Tang H."/>
            <person name="Lyons E."/>
            <person name="Pandey P."/>
            <person name="Pandey S.P."/>
            <person name="Timmermann B."/>
            <person name="Baldwin I.T."/>
        </authorList>
    </citation>
    <scope>NUCLEOTIDE SEQUENCE [LARGE SCALE GENOMIC DNA]</scope>
    <source>
        <strain evidence="2">UT</strain>
    </source>
</reference>